<dbReference type="InterPro" id="IPR058192">
    <property type="entry name" value="WHD_ROQ1-like"/>
</dbReference>
<dbReference type="Pfam" id="PF05678">
    <property type="entry name" value="VQ"/>
    <property type="match status" value="1"/>
</dbReference>
<evidence type="ECO:0000313" key="8">
    <source>
        <dbReference type="EMBL" id="KAK7291270.1"/>
    </source>
</evidence>
<dbReference type="PANTHER" id="PTHR11017:SF570">
    <property type="entry name" value="DISEASE RESISTANCE PROTEIN (TIR-NBS CLASS)-RELATED"/>
    <property type="match status" value="1"/>
</dbReference>
<dbReference type="InterPro" id="IPR032675">
    <property type="entry name" value="LRR_dom_sf"/>
</dbReference>
<comment type="caution">
    <text evidence="8">The sequence shown here is derived from an EMBL/GenBank/DDBJ whole genome shotgun (WGS) entry which is preliminary data.</text>
</comment>
<dbReference type="InterPro" id="IPR027417">
    <property type="entry name" value="P-loop_NTPase"/>
</dbReference>
<feature type="region of interest" description="Disordered" evidence="4">
    <location>
        <begin position="1172"/>
        <end position="1201"/>
    </location>
</feature>
<sequence>MDSGNSGSMQASRSEPNQSDLGGLIPSSISSSSPQNQQPPFLSSLGQTHNSSSMPAPESRGLLLSQDQAQNNMARKRSRASLRTPTTVLRADTTNFRAMVQQFTGIPAPPFTSPPAPFTRGRYPPLGNSSHQTQVDEVRSELSPHFLHLSDYPVGIEARMRHVQSLLDTGSDESDNKVVQMLGICGMGGIGKTTIARAVYNLIVNQFEGSCFLENVREKSAKHVLVQIKKIMLSQRVRRKKVLVVLDDVDKKEQLEATAGILDWFGFGSIIIITTRDEHLLVSHGVTKLYMVNELNDTEALELFRQQAFKNQEVDPRYTEMVEHAIHYAGGLPLALQTIGSNLFGKTVDEWKSALEAYDRIPNKNIQETLRVSYDGLEENEKEIFLDIACFFRGCTERYVTSMLHARGFYPEIGMMVLKEKSLIKILTYDEDNIVTMHDLLQDMGKEIVRKQSTFWPEKRSRLLFHEDIIHILENNIENNKIEAIMLDVPEDKDVHWNQGVFGKMKNLRMLIIKNGCNFTSPKHLPNSLRVLEWQGYPSASLPFDFLPKNLTVLNLSHSKFEWGIPLEKSKYLSHLIFTGCECIRQVPDVSFPNLTELCVDDCKNLIAIHDSVGFLDKLQRFSAKGCTKLSMIPCRIKLTSLEYLNLRDCSNVPIFPEILGKMEKLQFVDFEGTDIQNLPHSMQNLKGLQSLSLSRCTMLSIAALSKMVQKVPIVFPFLKKLRLDGSNLKIIPKCIEDCHSLTDLSVKDCKQLNEIRGLPQNITSMNAINCPSLNIHAAPTNMVLKQIFQNGSTIKRSFRLTGEKLPEWFDLCNRGNFVSFWFRNGIPDITMGVVTRRGIREYNCYFKINNDFKINCSSFFSYSCLGEEIFIFNDLHGIVSSCPTLPLLDKWNYAEISFEQSSKSYHLGVEPVRWIGVYVNQENTSMEDIRFTSPYKAVCDHQEMALGESSQGQGLTMMKNFLAQSQADVEMLELNAYLDGGTRVPSRSHDKSATASSSEKAREALKIVQDFIDYDASILLHPEQCTVMETSLDYLSTLSEDDGISEEMISLISEASRVFTHWCMDYTEATEKIESTASELSRADKLEADLEDNKKRFRQIAALESVLLKKVAKMEERKKELEEQINAIIADIPSNQLEKKNELEEQINDIIADISAYQLEKNMVHRRKRGTFEEGKMLKTQRDESRKKKPDLQHEHGLAKETQTKITDEWSKLGEKFKKIFVELYT</sequence>
<gene>
    <name evidence="8" type="ORF">RIF29_06274</name>
</gene>
<dbReference type="InterPro" id="IPR002182">
    <property type="entry name" value="NB-ARC"/>
</dbReference>
<dbReference type="PANTHER" id="PTHR11017">
    <property type="entry name" value="LEUCINE-RICH REPEAT-CONTAINING PROTEIN"/>
    <property type="match status" value="1"/>
</dbReference>
<keyword evidence="1" id="KW-0433">Leucine-rich repeat</keyword>
<feature type="domain" description="VQ" evidence="6">
    <location>
        <begin position="84"/>
        <end position="110"/>
    </location>
</feature>
<keyword evidence="3" id="KW-0175">Coiled coil</keyword>
<dbReference type="SUPFAM" id="SSF52058">
    <property type="entry name" value="L domain-like"/>
    <property type="match status" value="1"/>
</dbReference>
<feature type="compositionally biased region" description="Low complexity" evidence="4">
    <location>
        <begin position="24"/>
        <end position="45"/>
    </location>
</feature>
<evidence type="ECO:0000259" key="6">
    <source>
        <dbReference type="Pfam" id="PF05678"/>
    </source>
</evidence>
<evidence type="ECO:0000259" key="5">
    <source>
        <dbReference type="Pfam" id="PF00931"/>
    </source>
</evidence>
<feature type="domain" description="NB-ARC" evidence="5">
    <location>
        <begin position="174"/>
        <end position="312"/>
    </location>
</feature>
<dbReference type="InterPro" id="IPR008889">
    <property type="entry name" value="VQ"/>
</dbReference>
<feature type="domain" description="Disease resistance protein Roq1-like winged-helix" evidence="7">
    <location>
        <begin position="378"/>
        <end position="453"/>
    </location>
</feature>
<organism evidence="8 9">
    <name type="scientific">Crotalaria pallida</name>
    <name type="common">Smooth rattlebox</name>
    <name type="synonym">Crotalaria striata</name>
    <dbReference type="NCBI Taxonomy" id="3830"/>
    <lineage>
        <taxon>Eukaryota</taxon>
        <taxon>Viridiplantae</taxon>
        <taxon>Streptophyta</taxon>
        <taxon>Embryophyta</taxon>
        <taxon>Tracheophyta</taxon>
        <taxon>Spermatophyta</taxon>
        <taxon>Magnoliopsida</taxon>
        <taxon>eudicotyledons</taxon>
        <taxon>Gunneridae</taxon>
        <taxon>Pentapetalae</taxon>
        <taxon>rosids</taxon>
        <taxon>fabids</taxon>
        <taxon>Fabales</taxon>
        <taxon>Fabaceae</taxon>
        <taxon>Papilionoideae</taxon>
        <taxon>50 kb inversion clade</taxon>
        <taxon>genistoids sensu lato</taxon>
        <taxon>core genistoids</taxon>
        <taxon>Crotalarieae</taxon>
        <taxon>Crotalaria</taxon>
    </lineage>
</organism>
<dbReference type="Pfam" id="PF23282">
    <property type="entry name" value="WHD_ROQ1"/>
    <property type="match status" value="1"/>
</dbReference>
<dbReference type="Proteomes" id="UP001372338">
    <property type="component" value="Unassembled WGS sequence"/>
</dbReference>
<evidence type="ECO:0000256" key="4">
    <source>
        <dbReference type="SAM" id="MobiDB-lite"/>
    </source>
</evidence>
<feature type="compositionally biased region" description="Polar residues" evidence="4">
    <location>
        <begin position="1"/>
        <end position="20"/>
    </location>
</feature>
<evidence type="ECO:0000256" key="1">
    <source>
        <dbReference type="ARBA" id="ARBA00022614"/>
    </source>
</evidence>
<dbReference type="Gene3D" id="3.40.50.300">
    <property type="entry name" value="P-loop containing nucleotide triphosphate hydrolases"/>
    <property type="match status" value="1"/>
</dbReference>
<keyword evidence="9" id="KW-1185">Reference proteome</keyword>
<dbReference type="Gene3D" id="1.10.8.430">
    <property type="entry name" value="Helical domain of apoptotic protease-activating factors"/>
    <property type="match status" value="1"/>
</dbReference>
<proteinExistence type="predicted"/>
<dbReference type="PRINTS" id="PR00364">
    <property type="entry name" value="DISEASERSIST"/>
</dbReference>
<dbReference type="InterPro" id="IPR044974">
    <property type="entry name" value="Disease_R_plants"/>
</dbReference>
<dbReference type="SUPFAM" id="SSF46785">
    <property type="entry name" value="Winged helix' DNA-binding domain"/>
    <property type="match status" value="1"/>
</dbReference>
<feature type="region of interest" description="Disordered" evidence="4">
    <location>
        <begin position="1"/>
        <end position="59"/>
    </location>
</feature>
<name>A0AAN9J310_CROPI</name>
<dbReference type="GO" id="GO:0043531">
    <property type="term" value="F:ADP binding"/>
    <property type="evidence" value="ECO:0007669"/>
    <property type="project" value="InterPro"/>
</dbReference>
<dbReference type="InterPro" id="IPR036390">
    <property type="entry name" value="WH_DNA-bd_sf"/>
</dbReference>
<evidence type="ECO:0000256" key="2">
    <source>
        <dbReference type="ARBA" id="ARBA00022737"/>
    </source>
</evidence>
<dbReference type="AlphaFoldDB" id="A0AAN9J310"/>
<reference evidence="8 9" key="1">
    <citation type="submission" date="2024-01" db="EMBL/GenBank/DDBJ databases">
        <title>The genomes of 5 underutilized Papilionoideae crops provide insights into root nodulation and disease resistanc.</title>
        <authorList>
            <person name="Yuan L."/>
        </authorList>
    </citation>
    <scope>NUCLEOTIDE SEQUENCE [LARGE SCALE GENOMIC DNA]</scope>
    <source>
        <strain evidence="8">ZHUSHIDOU_FW_LH</strain>
        <tissue evidence="8">Leaf</tissue>
    </source>
</reference>
<evidence type="ECO:0000259" key="7">
    <source>
        <dbReference type="Pfam" id="PF23282"/>
    </source>
</evidence>
<dbReference type="Pfam" id="PF00931">
    <property type="entry name" value="NB-ARC"/>
    <property type="match status" value="1"/>
</dbReference>
<protein>
    <submittedName>
        <fullName evidence="8">Uncharacterized protein</fullName>
    </submittedName>
</protein>
<evidence type="ECO:0000256" key="3">
    <source>
        <dbReference type="SAM" id="Coils"/>
    </source>
</evidence>
<accession>A0AAN9J310</accession>
<feature type="coiled-coil region" evidence="3">
    <location>
        <begin position="1105"/>
        <end position="1161"/>
    </location>
</feature>
<dbReference type="GO" id="GO:0006952">
    <property type="term" value="P:defense response"/>
    <property type="evidence" value="ECO:0007669"/>
    <property type="project" value="InterPro"/>
</dbReference>
<dbReference type="SUPFAM" id="SSF52540">
    <property type="entry name" value="P-loop containing nucleoside triphosphate hydrolases"/>
    <property type="match status" value="1"/>
</dbReference>
<dbReference type="Gene3D" id="3.80.10.10">
    <property type="entry name" value="Ribonuclease Inhibitor"/>
    <property type="match status" value="2"/>
</dbReference>
<dbReference type="InterPro" id="IPR042197">
    <property type="entry name" value="Apaf_helical"/>
</dbReference>
<evidence type="ECO:0000313" key="9">
    <source>
        <dbReference type="Proteomes" id="UP001372338"/>
    </source>
</evidence>
<dbReference type="EMBL" id="JAYWIO010000001">
    <property type="protein sequence ID" value="KAK7291270.1"/>
    <property type="molecule type" value="Genomic_DNA"/>
</dbReference>
<keyword evidence="2" id="KW-0677">Repeat</keyword>